<dbReference type="RefSeq" id="WP_344277742.1">
    <property type="nucleotide sequence ID" value="NZ_BAAAHV010000013.1"/>
</dbReference>
<keyword evidence="3" id="KW-1185">Reference proteome</keyword>
<evidence type="ECO:0000313" key="3">
    <source>
        <dbReference type="Proteomes" id="UP001597542"/>
    </source>
</evidence>
<gene>
    <name evidence="2" type="ORF">ACFSUT_04995</name>
</gene>
<dbReference type="Proteomes" id="UP001597542">
    <property type="component" value="Unassembled WGS sequence"/>
</dbReference>
<sequence>MTELLIPGDLRQLAAVQTEHEQRLLGMPNVVGVALGRKQVRGEDIGTPCVTVLVDMKLGPALLGRDELVPAKLGATPTDVVEAGILQAGSSALAPPQPAERADLLGGDHDRYAGYPGGESDDASAAWQARLSTLAPAEQAALRRRAAEAGSPGASAHPLAAARLRPAAGGLSVGHVHGTAGTLGVCCTDAAPGTGAIGTAAAPRFYLLSNNHVLANCNDAAIGDPVL</sequence>
<protein>
    <recommendedName>
        <fullName evidence="4">Serine protease</fullName>
    </recommendedName>
</protein>
<evidence type="ECO:0008006" key="4">
    <source>
        <dbReference type="Google" id="ProtNLM"/>
    </source>
</evidence>
<feature type="compositionally biased region" description="Basic and acidic residues" evidence="1">
    <location>
        <begin position="100"/>
        <end position="112"/>
    </location>
</feature>
<feature type="region of interest" description="Disordered" evidence="1">
    <location>
        <begin position="91"/>
        <end position="120"/>
    </location>
</feature>
<reference evidence="3" key="1">
    <citation type="journal article" date="2019" name="Int. J. Syst. Evol. Microbiol.">
        <title>The Global Catalogue of Microorganisms (GCM) 10K type strain sequencing project: providing services to taxonomists for standard genome sequencing and annotation.</title>
        <authorList>
            <consortium name="The Broad Institute Genomics Platform"/>
            <consortium name="The Broad Institute Genome Sequencing Center for Infectious Disease"/>
            <person name="Wu L."/>
            <person name="Ma J."/>
        </authorList>
    </citation>
    <scope>NUCLEOTIDE SEQUENCE [LARGE SCALE GENOMIC DNA]</scope>
    <source>
        <strain evidence="3">CGMCC 4.7638</strain>
    </source>
</reference>
<comment type="caution">
    <text evidence="2">The sequence shown here is derived from an EMBL/GenBank/DDBJ whole genome shotgun (WGS) entry which is preliminary data.</text>
</comment>
<accession>A0ABW5HTM5</accession>
<evidence type="ECO:0000256" key="1">
    <source>
        <dbReference type="SAM" id="MobiDB-lite"/>
    </source>
</evidence>
<proteinExistence type="predicted"/>
<dbReference type="EMBL" id="JBHUKQ010000004">
    <property type="protein sequence ID" value="MFD2479620.1"/>
    <property type="molecule type" value="Genomic_DNA"/>
</dbReference>
<organism evidence="2 3">
    <name type="scientific">Amycolatopsis albidoflavus</name>
    <dbReference type="NCBI Taxonomy" id="102226"/>
    <lineage>
        <taxon>Bacteria</taxon>
        <taxon>Bacillati</taxon>
        <taxon>Actinomycetota</taxon>
        <taxon>Actinomycetes</taxon>
        <taxon>Pseudonocardiales</taxon>
        <taxon>Pseudonocardiaceae</taxon>
        <taxon>Amycolatopsis</taxon>
    </lineage>
</organism>
<name>A0ABW5HTM5_9PSEU</name>
<evidence type="ECO:0000313" key="2">
    <source>
        <dbReference type="EMBL" id="MFD2479620.1"/>
    </source>
</evidence>